<gene>
    <name evidence="3" type="ORF">ALQ51_02476</name>
    <name evidence="2" type="ORF">ALQ53_01726</name>
</gene>
<organism evidence="3 5">
    <name type="scientific">Pseudomonas cannabina</name>
    <dbReference type="NCBI Taxonomy" id="86840"/>
    <lineage>
        <taxon>Bacteria</taxon>
        <taxon>Pseudomonadati</taxon>
        <taxon>Pseudomonadota</taxon>
        <taxon>Gammaproteobacteria</taxon>
        <taxon>Pseudomonadales</taxon>
        <taxon>Pseudomonadaceae</taxon>
        <taxon>Pseudomonas</taxon>
    </lineage>
</organism>
<dbReference type="EMBL" id="RBPJ01000209">
    <property type="protein sequence ID" value="RMN93020.1"/>
    <property type="molecule type" value="Genomic_DNA"/>
</dbReference>
<proteinExistence type="predicted"/>
<evidence type="ECO:0000313" key="4">
    <source>
        <dbReference type="Proteomes" id="UP000269335"/>
    </source>
</evidence>
<dbReference type="AlphaFoldDB" id="A0A3M3QDS0"/>
<name>A0A3M3QDS0_PSECA</name>
<feature type="region of interest" description="Disordered" evidence="1">
    <location>
        <begin position="378"/>
        <end position="402"/>
    </location>
</feature>
<evidence type="ECO:0000256" key="1">
    <source>
        <dbReference type="SAM" id="MobiDB-lite"/>
    </source>
</evidence>
<protein>
    <submittedName>
        <fullName evidence="3">Uncharacterized protein</fullName>
    </submittedName>
</protein>
<sequence length="402" mass="45552">MIRMDLSTIKIVEYTQQRIWLVRGEQGKLFGHFREHSVVSIGHLDHFYDHRTDGATTIPSDEDIRQLILKDPKFRDKHSKSPKLTGGGTKYYNQILHFLRDIKKGDIILTVNDNYVMFGVCTSSAAFLRTRPLKIKNSEGKYSRVELDHRLRRSVSWGSEVRRSAIGGDLKRAFQSRQTIVKLSDHWRDVLGLIYPFVYDGKKVYFSTHIGRPTEISGKIVGKLFDNLADVQVIFDEILKGRLTEDFVNDLLGDKLPWSTYKLTTKAQFMSPGDIYSSVSIPNFVSPVLALKIVALIFLLNSGVLEAADVEAQLSDGKAGLHLYLPDGLVDERSVQRAGSKNLDRMLGQFAEANRAELEKIQKRKKVSQVKKHLRVSIPEHDTSDLEDQSGLKIRTVKGNAD</sequence>
<evidence type="ECO:0000313" key="5">
    <source>
        <dbReference type="Proteomes" id="UP000270524"/>
    </source>
</evidence>
<evidence type="ECO:0000313" key="3">
    <source>
        <dbReference type="EMBL" id="RMN93020.1"/>
    </source>
</evidence>
<reference evidence="4 5" key="1">
    <citation type="submission" date="2018-08" db="EMBL/GenBank/DDBJ databases">
        <title>Recombination of ecologically and evolutionarily significant loci maintains genetic cohesion in the Pseudomonas syringae species complex.</title>
        <authorList>
            <person name="Dillon M."/>
            <person name="Thakur S."/>
            <person name="Almeida R.N.D."/>
            <person name="Weir B.S."/>
            <person name="Guttman D.S."/>
        </authorList>
    </citation>
    <scope>NUCLEOTIDE SEQUENCE [LARGE SCALE GENOMIC DNA]</scope>
    <source>
        <strain evidence="2 4">ICMP 15201</strain>
        <strain evidence="3 5">ICMP 15203</strain>
    </source>
</reference>
<dbReference type="EMBL" id="RBPH01000108">
    <property type="protein sequence ID" value="RMN82366.1"/>
    <property type="molecule type" value="Genomic_DNA"/>
</dbReference>
<dbReference type="Proteomes" id="UP000269335">
    <property type="component" value="Unassembled WGS sequence"/>
</dbReference>
<evidence type="ECO:0000313" key="2">
    <source>
        <dbReference type="EMBL" id="RMN82366.1"/>
    </source>
</evidence>
<dbReference type="Proteomes" id="UP000270524">
    <property type="component" value="Unassembled WGS sequence"/>
</dbReference>
<comment type="caution">
    <text evidence="3">The sequence shown here is derived from an EMBL/GenBank/DDBJ whole genome shotgun (WGS) entry which is preliminary data.</text>
</comment>
<accession>A0A3M3QDS0</accession>